<comment type="caution">
    <text evidence="1">The sequence shown here is derived from an EMBL/GenBank/DDBJ whole genome shotgun (WGS) entry which is preliminary data.</text>
</comment>
<keyword evidence="2" id="KW-1185">Reference proteome</keyword>
<sequence>MDLLGAIQTDIAEDLDKDFGVVVYQFSRTKDIYSIGYDFATQSYPIE</sequence>
<dbReference type="EMBL" id="ATGI01000029">
    <property type="protein sequence ID" value="EPF72643.1"/>
    <property type="molecule type" value="Genomic_DNA"/>
</dbReference>
<gene>
    <name evidence="1" type="ORF">F945_02137</name>
</gene>
<evidence type="ECO:0000313" key="1">
    <source>
        <dbReference type="EMBL" id="EPF72643.1"/>
    </source>
</evidence>
<dbReference type="AlphaFoldDB" id="S3N281"/>
<name>S3N281_9GAMM</name>
<organism evidence="1 2">
    <name type="scientific">Acinetobacter rudis CIP 110305</name>
    <dbReference type="NCBI Taxonomy" id="421052"/>
    <lineage>
        <taxon>Bacteria</taxon>
        <taxon>Pseudomonadati</taxon>
        <taxon>Pseudomonadota</taxon>
        <taxon>Gammaproteobacteria</taxon>
        <taxon>Moraxellales</taxon>
        <taxon>Moraxellaceae</taxon>
        <taxon>Acinetobacter</taxon>
    </lineage>
</organism>
<dbReference type="HOGENOM" id="CLU_3163538_0_0_6"/>
<dbReference type="PATRIC" id="fig|421052.3.peg.2088"/>
<evidence type="ECO:0000313" key="2">
    <source>
        <dbReference type="Proteomes" id="UP000014568"/>
    </source>
</evidence>
<accession>S3N281</accession>
<dbReference type="RefSeq" id="WP_016656543.1">
    <property type="nucleotide sequence ID" value="NZ_KE340353.1"/>
</dbReference>
<reference evidence="1 2" key="1">
    <citation type="submission" date="2013-06" db="EMBL/GenBank/DDBJ databases">
        <title>The Genome Sequence of Acinetobacter rudis CIP 110305.</title>
        <authorList>
            <consortium name="The Broad Institute Genome Sequencing Platform"/>
            <consortium name="The Broad Institute Genome Sequencing Center for Infectious Disease"/>
            <person name="Cerqueira G."/>
            <person name="Feldgarden M."/>
            <person name="Courvalin P."/>
            <person name="Perichon B."/>
            <person name="Grillot-Courvalin C."/>
            <person name="Clermont D."/>
            <person name="Rocha E."/>
            <person name="Yoon E.-J."/>
            <person name="Nemec A."/>
            <person name="Young S.K."/>
            <person name="Zeng Q."/>
            <person name="Gargeya S."/>
            <person name="Fitzgerald M."/>
            <person name="Abouelleil A."/>
            <person name="Alvarado L."/>
            <person name="Berlin A.M."/>
            <person name="Chapman S.B."/>
            <person name="Dewar J."/>
            <person name="Goldberg J."/>
            <person name="Griggs A."/>
            <person name="Gujja S."/>
            <person name="Hansen M."/>
            <person name="Howarth C."/>
            <person name="Imamovic A."/>
            <person name="Larimer J."/>
            <person name="McCowan C."/>
            <person name="Murphy C."/>
            <person name="Pearson M."/>
            <person name="Priest M."/>
            <person name="Roberts A."/>
            <person name="Saif S."/>
            <person name="Shea T."/>
            <person name="Sykes S."/>
            <person name="Wortman J."/>
            <person name="Nusbaum C."/>
            <person name="Birren B."/>
        </authorList>
    </citation>
    <scope>NUCLEOTIDE SEQUENCE [LARGE SCALE GENOMIC DNA]</scope>
    <source>
        <strain evidence="1 2">CIP 110305</strain>
    </source>
</reference>
<protein>
    <submittedName>
        <fullName evidence="1">Uncharacterized protein</fullName>
    </submittedName>
</protein>
<dbReference type="Proteomes" id="UP000014568">
    <property type="component" value="Unassembled WGS sequence"/>
</dbReference>
<proteinExistence type="predicted"/>